<comment type="caution">
    <text evidence="1">The sequence shown here is derived from an EMBL/GenBank/DDBJ whole genome shotgun (WGS) entry which is preliminary data.</text>
</comment>
<dbReference type="AlphaFoldDB" id="A0A1F5CCN2"/>
<accession>A0A1F5CCN2</accession>
<proteinExistence type="predicted"/>
<reference evidence="1 2" key="1">
    <citation type="journal article" date="2016" name="Nat. Commun.">
        <title>Thousands of microbial genomes shed light on interconnected biogeochemical processes in an aquifer system.</title>
        <authorList>
            <person name="Anantharaman K."/>
            <person name="Brown C.T."/>
            <person name="Hug L.A."/>
            <person name="Sharon I."/>
            <person name="Castelle C.J."/>
            <person name="Probst A.J."/>
            <person name="Thomas B.C."/>
            <person name="Singh A."/>
            <person name="Wilkins M.J."/>
            <person name="Karaoz U."/>
            <person name="Brodie E.L."/>
            <person name="Williams K.H."/>
            <person name="Hubbard S.S."/>
            <person name="Banfield J.F."/>
        </authorList>
    </citation>
    <scope>NUCLEOTIDE SEQUENCE [LARGE SCALE GENOMIC DNA]</scope>
</reference>
<organism evidence="1 2">
    <name type="scientific">Candidatus Azambacteria bacterium RIFCSPLOWO2_02_FULL_44_14</name>
    <dbReference type="NCBI Taxonomy" id="1797306"/>
    <lineage>
        <taxon>Bacteria</taxon>
        <taxon>Candidatus Azamiibacteriota</taxon>
    </lineage>
</organism>
<sequence length="174" mass="19704">MKTLRLLFWLLIGVALSLALAVPARAEYLPNAEFLAKMEKMLALAGGQNFGEFYFREVKAGKTYRDGDIAYFTAAASDDTPDGEMFMQLEEWRIQPDGNFKVTYTKMWPHRAVRWSLTLTPTGTRVDSGGIYEELLWNIRTMPEPPSDLTEKSERAQELLRDHGRPVMIGGVAI</sequence>
<gene>
    <name evidence="1" type="ORF">A3I30_01225</name>
</gene>
<name>A0A1F5CCN2_9BACT</name>
<protein>
    <submittedName>
        <fullName evidence="1">Uncharacterized protein</fullName>
    </submittedName>
</protein>
<dbReference type="Proteomes" id="UP000177197">
    <property type="component" value="Unassembled WGS sequence"/>
</dbReference>
<dbReference type="EMBL" id="MEYV01000004">
    <property type="protein sequence ID" value="OGD40624.1"/>
    <property type="molecule type" value="Genomic_DNA"/>
</dbReference>
<evidence type="ECO:0000313" key="1">
    <source>
        <dbReference type="EMBL" id="OGD40624.1"/>
    </source>
</evidence>
<evidence type="ECO:0000313" key="2">
    <source>
        <dbReference type="Proteomes" id="UP000177197"/>
    </source>
</evidence>